<dbReference type="SUPFAM" id="SSF57850">
    <property type="entry name" value="RING/U-box"/>
    <property type="match status" value="1"/>
</dbReference>
<comment type="catalytic activity">
    <reaction evidence="15">
        <text>L-threonyl-[protein] + ATP = O-phospho-L-threonyl-[protein] + ADP + H(+)</text>
        <dbReference type="Rhea" id="RHEA:46608"/>
        <dbReference type="Rhea" id="RHEA-COMP:11060"/>
        <dbReference type="Rhea" id="RHEA-COMP:11605"/>
        <dbReference type="ChEBI" id="CHEBI:15378"/>
        <dbReference type="ChEBI" id="CHEBI:30013"/>
        <dbReference type="ChEBI" id="CHEBI:30616"/>
        <dbReference type="ChEBI" id="CHEBI:61977"/>
        <dbReference type="ChEBI" id="CHEBI:456216"/>
        <dbReference type="EC" id="2.7.11.1"/>
    </reaction>
</comment>
<comment type="catalytic activity">
    <reaction evidence="1">
        <text>S-ubiquitinyl-[E2 ubiquitin-conjugating enzyme]-L-cysteine + [acceptor protein]-L-lysine = [E2 ubiquitin-conjugating enzyme]-L-cysteine + N(6)-ubiquitinyl-[acceptor protein]-L-lysine.</text>
        <dbReference type="EC" id="2.3.2.27"/>
    </reaction>
</comment>
<keyword evidence="13" id="KW-0325">Glycoprotein</keyword>
<feature type="transmembrane region" description="Helical" evidence="18">
    <location>
        <begin position="239"/>
        <end position="262"/>
    </location>
</feature>
<gene>
    <name evidence="21" type="ORF">ACH5RR_019779</name>
</gene>
<keyword evidence="7 19" id="KW-0732">Signal</keyword>
<evidence type="ECO:0000256" key="2">
    <source>
        <dbReference type="ARBA" id="ARBA00004167"/>
    </source>
</evidence>
<keyword evidence="12 18" id="KW-0472">Membrane</keyword>
<keyword evidence="10" id="KW-0862">Zinc</keyword>
<dbReference type="InterPro" id="IPR001841">
    <property type="entry name" value="Znf_RING"/>
</dbReference>
<sequence length="380" mass="41595">MDRQHKTIAALVLILSCLDVLVVSSSEICTNSACHPSEPSIRFPFRLQTVQPKECGYPGFDLTCDSTNLTSLQLQNTSPPQRFSVQAIDYGSQEIWLNDPNNCLPQRLLTLNLSGSPFSAVSYQDFTLFNCSFDYKLYRFNPIACLSGSGYTIVATSSLEAVWILSSSCSFVSTIPVPVQWPYYEQVWSSDLSEDIKLTWGAPQCGKCESKGGRCGLKSNSSNLIECKTQHGLTSGARYAISVGAGVPTLLFVLGLVCYICGRFKACRRQSYPVMEFTSNLALQPTLVSGLDGATIESYPKTVLGDSRRLLRPDDNICPICLSEYKPKDTLRTIPGCQHCFHAACIDAWLPLNAACPVCRNNPKHSPPASELAPPSSDNV</sequence>
<evidence type="ECO:0000313" key="21">
    <source>
        <dbReference type="EMBL" id="KAL3521630.1"/>
    </source>
</evidence>
<evidence type="ECO:0000259" key="20">
    <source>
        <dbReference type="PROSITE" id="PS50089"/>
    </source>
</evidence>
<dbReference type="GO" id="GO:0004674">
    <property type="term" value="F:protein serine/threonine kinase activity"/>
    <property type="evidence" value="ECO:0007669"/>
    <property type="project" value="UniProtKB-EC"/>
</dbReference>
<comment type="catalytic activity">
    <reaction evidence="16">
        <text>L-seryl-[protein] + ATP = O-phospho-L-seryl-[protein] + ADP + H(+)</text>
        <dbReference type="Rhea" id="RHEA:17989"/>
        <dbReference type="Rhea" id="RHEA-COMP:9863"/>
        <dbReference type="Rhea" id="RHEA-COMP:11604"/>
        <dbReference type="ChEBI" id="CHEBI:15378"/>
        <dbReference type="ChEBI" id="CHEBI:29999"/>
        <dbReference type="ChEBI" id="CHEBI:30616"/>
        <dbReference type="ChEBI" id="CHEBI:83421"/>
        <dbReference type="ChEBI" id="CHEBI:456216"/>
        <dbReference type="EC" id="2.7.11.1"/>
    </reaction>
</comment>
<evidence type="ECO:0000256" key="10">
    <source>
        <dbReference type="ARBA" id="ARBA00022833"/>
    </source>
</evidence>
<keyword evidence="9" id="KW-0833">Ubl conjugation pathway</keyword>
<comment type="subcellular location">
    <subcellularLocation>
        <location evidence="2">Membrane</location>
        <topology evidence="2">Single-pass membrane protein</topology>
    </subcellularLocation>
</comment>
<evidence type="ECO:0000256" key="11">
    <source>
        <dbReference type="ARBA" id="ARBA00022989"/>
    </source>
</evidence>
<comment type="similarity">
    <text evidence="14">Belongs to the RING-type zinc finger family. ATL subfamily.</text>
</comment>
<dbReference type="PANTHER" id="PTHR46279">
    <property type="entry name" value="RING/U-BOX SUPERFAMILY PROTEIN"/>
    <property type="match status" value="1"/>
</dbReference>
<proteinExistence type="inferred from homology"/>
<dbReference type="InterPro" id="IPR025287">
    <property type="entry name" value="WAK_GUB"/>
</dbReference>
<evidence type="ECO:0000256" key="1">
    <source>
        <dbReference type="ARBA" id="ARBA00000900"/>
    </source>
</evidence>
<evidence type="ECO:0000256" key="12">
    <source>
        <dbReference type="ARBA" id="ARBA00023136"/>
    </source>
</evidence>
<evidence type="ECO:0000256" key="15">
    <source>
        <dbReference type="ARBA" id="ARBA00047899"/>
    </source>
</evidence>
<comment type="caution">
    <text evidence="21">The sequence shown here is derived from an EMBL/GenBank/DDBJ whole genome shotgun (WGS) entry which is preliminary data.</text>
</comment>
<evidence type="ECO:0000256" key="3">
    <source>
        <dbReference type="ARBA" id="ARBA00004906"/>
    </source>
</evidence>
<feature type="signal peptide" evidence="19">
    <location>
        <begin position="1"/>
        <end position="25"/>
    </location>
</feature>
<keyword evidence="11 18" id="KW-1133">Transmembrane helix</keyword>
<dbReference type="PROSITE" id="PS51257">
    <property type="entry name" value="PROKAR_LIPOPROTEIN"/>
    <property type="match status" value="1"/>
</dbReference>
<dbReference type="GO" id="GO:0061630">
    <property type="term" value="F:ubiquitin protein ligase activity"/>
    <property type="evidence" value="ECO:0007669"/>
    <property type="project" value="UniProtKB-EC"/>
</dbReference>
<keyword evidence="8 17" id="KW-0863">Zinc-finger</keyword>
<keyword evidence="5 18" id="KW-0812">Transmembrane</keyword>
<evidence type="ECO:0000256" key="14">
    <source>
        <dbReference type="ARBA" id="ARBA00024209"/>
    </source>
</evidence>
<dbReference type="Gene3D" id="3.30.40.10">
    <property type="entry name" value="Zinc/RING finger domain, C3HC4 (zinc finger)"/>
    <property type="match status" value="1"/>
</dbReference>
<dbReference type="Pfam" id="PF13639">
    <property type="entry name" value="zf-RING_2"/>
    <property type="match status" value="1"/>
</dbReference>
<evidence type="ECO:0000313" key="22">
    <source>
        <dbReference type="Proteomes" id="UP001630127"/>
    </source>
</evidence>
<keyword evidence="4" id="KW-0808">Transferase</keyword>
<dbReference type="AlphaFoldDB" id="A0ABD2ZQA9"/>
<comment type="pathway">
    <text evidence="3">Protein modification; protein ubiquitination.</text>
</comment>
<evidence type="ECO:0000256" key="7">
    <source>
        <dbReference type="ARBA" id="ARBA00022729"/>
    </source>
</evidence>
<protein>
    <recommendedName>
        <fullName evidence="20">RING-type domain-containing protein</fullName>
    </recommendedName>
</protein>
<feature type="chain" id="PRO_5044818255" description="RING-type domain-containing protein" evidence="19">
    <location>
        <begin position="26"/>
        <end position="380"/>
    </location>
</feature>
<keyword evidence="6" id="KW-0479">Metal-binding</keyword>
<dbReference type="SMART" id="SM00184">
    <property type="entry name" value="RING"/>
    <property type="match status" value="1"/>
</dbReference>
<dbReference type="PANTHER" id="PTHR46279:SF10">
    <property type="entry name" value="RING-TYPE E3 UBIQUITIN TRANSFERASE"/>
    <property type="match status" value="1"/>
</dbReference>
<dbReference type="InterPro" id="IPR013083">
    <property type="entry name" value="Znf_RING/FYVE/PHD"/>
</dbReference>
<dbReference type="GO" id="GO:0008270">
    <property type="term" value="F:zinc ion binding"/>
    <property type="evidence" value="ECO:0007669"/>
    <property type="project" value="UniProtKB-KW"/>
</dbReference>
<evidence type="ECO:0000256" key="5">
    <source>
        <dbReference type="ARBA" id="ARBA00022692"/>
    </source>
</evidence>
<keyword evidence="22" id="KW-1185">Reference proteome</keyword>
<feature type="domain" description="RING-type" evidence="20">
    <location>
        <begin position="318"/>
        <end position="360"/>
    </location>
</feature>
<dbReference type="Pfam" id="PF14380">
    <property type="entry name" value="WAK_assoc"/>
    <property type="match status" value="1"/>
</dbReference>
<dbReference type="InterPro" id="IPR046948">
    <property type="entry name" value="ATL20-22-like"/>
</dbReference>
<evidence type="ECO:0000256" key="16">
    <source>
        <dbReference type="ARBA" id="ARBA00048679"/>
    </source>
</evidence>
<organism evidence="21 22">
    <name type="scientific">Cinchona calisaya</name>
    <dbReference type="NCBI Taxonomy" id="153742"/>
    <lineage>
        <taxon>Eukaryota</taxon>
        <taxon>Viridiplantae</taxon>
        <taxon>Streptophyta</taxon>
        <taxon>Embryophyta</taxon>
        <taxon>Tracheophyta</taxon>
        <taxon>Spermatophyta</taxon>
        <taxon>Magnoliopsida</taxon>
        <taxon>eudicotyledons</taxon>
        <taxon>Gunneridae</taxon>
        <taxon>Pentapetalae</taxon>
        <taxon>asterids</taxon>
        <taxon>lamiids</taxon>
        <taxon>Gentianales</taxon>
        <taxon>Rubiaceae</taxon>
        <taxon>Cinchonoideae</taxon>
        <taxon>Cinchoneae</taxon>
        <taxon>Cinchona</taxon>
    </lineage>
</organism>
<evidence type="ECO:0000256" key="9">
    <source>
        <dbReference type="ARBA" id="ARBA00022786"/>
    </source>
</evidence>
<dbReference type="PROSITE" id="PS50089">
    <property type="entry name" value="ZF_RING_2"/>
    <property type="match status" value="1"/>
</dbReference>
<dbReference type="Pfam" id="PF13947">
    <property type="entry name" value="GUB_WAK_bind"/>
    <property type="match status" value="1"/>
</dbReference>
<dbReference type="EMBL" id="JBJUIK010000008">
    <property type="protein sequence ID" value="KAL3521630.1"/>
    <property type="molecule type" value="Genomic_DNA"/>
</dbReference>
<evidence type="ECO:0000256" key="6">
    <source>
        <dbReference type="ARBA" id="ARBA00022723"/>
    </source>
</evidence>
<evidence type="ECO:0000256" key="19">
    <source>
        <dbReference type="SAM" id="SignalP"/>
    </source>
</evidence>
<dbReference type="CDD" id="cd16461">
    <property type="entry name" value="RING-H2_EL5-like"/>
    <property type="match status" value="1"/>
</dbReference>
<evidence type="ECO:0000256" key="17">
    <source>
        <dbReference type="PROSITE-ProRule" id="PRU00175"/>
    </source>
</evidence>
<dbReference type="InterPro" id="IPR032872">
    <property type="entry name" value="WAK_assoc_C"/>
</dbReference>
<evidence type="ECO:0000256" key="13">
    <source>
        <dbReference type="ARBA" id="ARBA00023180"/>
    </source>
</evidence>
<reference evidence="21 22" key="1">
    <citation type="submission" date="2024-11" db="EMBL/GenBank/DDBJ databases">
        <title>A near-complete genome assembly of Cinchona calisaya.</title>
        <authorList>
            <person name="Lian D.C."/>
            <person name="Zhao X.W."/>
            <person name="Wei L."/>
        </authorList>
    </citation>
    <scope>NUCLEOTIDE SEQUENCE [LARGE SCALE GENOMIC DNA]</scope>
    <source>
        <tissue evidence="21">Nenye</tissue>
    </source>
</reference>
<accession>A0ABD2ZQA9</accession>
<dbReference type="GO" id="GO:0016020">
    <property type="term" value="C:membrane"/>
    <property type="evidence" value="ECO:0007669"/>
    <property type="project" value="UniProtKB-SubCell"/>
</dbReference>
<dbReference type="Proteomes" id="UP001630127">
    <property type="component" value="Unassembled WGS sequence"/>
</dbReference>
<evidence type="ECO:0000256" key="18">
    <source>
        <dbReference type="SAM" id="Phobius"/>
    </source>
</evidence>
<evidence type="ECO:0000256" key="8">
    <source>
        <dbReference type="ARBA" id="ARBA00022771"/>
    </source>
</evidence>
<name>A0ABD2ZQA9_9GENT</name>
<evidence type="ECO:0000256" key="4">
    <source>
        <dbReference type="ARBA" id="ARBA00022679"/>
    </source>
</evidence>